<sequence>MRKRSSPLQQQRVTSERHSANRLVDKRGIHSGYARKSLGQLGQKDSWRLFFGSSDLRVLHVVLRLVELRLKEAVCDSQRSIGHEQHVFMEGEFYLVSWLNKTQSSFSAEVSGFDNISLPSDLPSFCHNEGISLFTQAEHGNSNHSCLNHRLQGLCKKRQKMSNEGVKHDESVYASSTEERDSNGSSNEEASNKKKSPT</sequence>
<dbReference type="EMBL" id="SRLO01000039">
    <property type="protein sequence ID" value="TNN82481.1"/>
    <property type="molecule type" value="Genomic_DNA"/>
</dbReference>
<dbReference type="AlphaFoldDB" id="A0A4Z2IXI7"/>
<evidence type="ECO:0000313" key="3">
    <source>
        <dbReference type="Proteomes" id="UP000314294"/>
    </source>
</evidence>
<proteinExistence type="predicted"/>
<protein>
    <submittedName>
        <fullName evidence="2">Uncharacterized protein</fullName>
    </submittedName>
</protein>
<evidence type="ECO:0000256" key="1">
    <source>
        <dbReference type="SAM" id="MobiDB-lite"/>
    </source>
</evidence>
<accession>A0A4Z2IXI7</accession>
<comment type="caution">
    <text evidence="2">The sequence shown here is derived from an EMBL/GenBank/DDBJ whole genome shotgun (WGS) entry which is preliminary data.</text>
</comment>
<organism evidence="2 3">
    <name type="scientific">Liparis tanakae</name>
    <name type="common">Tanaka's snailfish</name>
    <dbReference type="NCBI Taxonomy" id="230148"/>
    <lineage>
        <taxon>Eukaryota</taxon>
        <taxon>Metazoa</taxon>
        <taxon>Chordata</taxon>
        <taxon>Craniata</taxon>
        <taxon>Vertebrata</taxon>
        <taxon>Euteleostomi</taxon>
        <taxon>Actinopterygii</taxon>
        <taxon>Neopterygii</taxon>
        <taxon>Teleostei</taxon>
        <taxon>Neoteleostei</taxon>
        <taxon>Acanthomorphata</taxon>
        <taxon>Eupercaria</taxon>
        <taxon>Perciformes</taxon>
        <taxon>Cottioidei</taxon>
        <taxon>Cottales</taxon>
        <taxon>Liparidae</taxon>
        <taxon>Liparis</taxon>
    </lineage>
</organism>
<keyword evidence="3" id="KW-1185">Reference proteome</keyword>
<evidence type="ECO:0000313" key="2">
    <source>
        <dbReference type="EMBL" id="TNN82481.1"/>
    </source>
</evidence>
<feature type="compositionally biased region" description="Basic and acidic residues" evidence="1">
    <location>
        <begin position="165"/>
        <end position="182"/>
    </location>
</feature>
<feature type="region of interest" description="Disordered" evidence="1">
    <location>
        <begin position="159"/>
        <end position="198"/>
    </location>
</feature>
<reference evidence="2 3" key="1">
    <citation type="submission" date="2019-03" db="EMBL/GenBank/DDBJ databases">
        <title>First draft genome of Liparis tanakae, snailfish: a comprehensive survey of snailfish specific genes.</title>
        <authorList>
            <person name="Kim W."/>
            <person name="Song I."/>
            <person name="Jeong J.-H."/>
            <person name="Kim D."/>
            <person name="Kim S."/>
            <person name="Ryu S."/>
            <person name="Song J.Y."/>
            <person name="Lee S.K."/>
        </authorList>
    </citation>
    <scope>NUCLEOTIDE SEQUENCE [LARGE SCALE GENOMIC DNA]</scope>
    <source>
        <tissue evidence="2">Muscle</tissue>
    </source>
</reference>
<name>A0A4Z2IXI7_9TELE</name>
<gene>
    <name evidence="2" type="ORF">EYF80_007316</name>
</gene>
<dbReference type="Proteomes" id="UP000314294">
    <property type="component" value="Unassembled WGS sequence"/>
</dbReference>